<dbReference type="Proteomes" id="UP000821866">
    <property type="component" value="Unassembled WGS sequence"/>
</dbReference>
<dbReference type="SUPFAM" id="SSF81383">
    <property type="entry name" value="F-box domain"/>
    <property type="match status" value="1"/>
</dbReference>
<gene>
    <name evidence="3" type="ORF">HPB51_004751</name>
</gene>
<protein>
    <recommendedName>
        <fullName evidence="2">F-box domain-containing protein</fullName>
    </recommendedName>
</protein>
<dbReference type="SUPFAM" id="SSF52047">
    <property type="entry name" value="RNI-like"/>
    <property type="match status" value="1"/>
</dbReference>
<dbReference type="InterPro" id="IPR001810">
    <property type="entry name" value="F-box_dom"/>
</dbReference>
<sequence length="574" mass="63911">MADQECPLYSLPDDMLARIFALLSPEDVTALGTVSQRIRNVASFPEVLHYVSFHFTHRPQLLAEFLHTATPAAIVVLDLNNCIQIDAVTMSEGLRLCVNLTDLRCINTKILPGTLLALTANELSKLTRLEWALFSEQRTHAENLLEQLKNGEVTFALERLQHMHIEVDPNMAVADLLVYVLQRCPVIRSVHLHEQNPIRILSVLSHLMLDSYLEHNTWKIFSFTMSLVASTGNMNFLTAEEPLPAEGDIKAACLDDIARYGNLSVAKTPHNSYIRSCAKLSNFGPLPTTDSLTQLLLIVELPISTARIIEMANRDLRELRALTLANAMDAGDRLNPAKAALGHFISACSGLRELNLASFHVSKIDCCELLSQAVIPHLHSLSLPACALSKDTRLPQLVNASFRLRVLDVRGLKLQAPLICAACGEGSTCTSECLSSLRELCPLERLTLCGLLSVDSLDFLINCSITELRLRDLGYWCMRNVPMLSPLQHLCPQLHSLTLHGDGLPEDLLFLHHLQPAKCLRRLCVSVPRVSRKQQVDLLPISPRPLPERQHATRTCADSRRPRVQVHLDTSSER</sequence>
<feature type="domain" description="F-box" evidence="2">
    <location>
        <begin position="5"/>
        <end position="51"/>
    </location>
</feature>
<dbReference type="Gene3D" id="3.80.10.10">
    <property type="entry name" value="Ribonuclease Inhibitor"/>
    <property type="match status" value="2"/>
</dbReference>
<dbReference type="PROSITE" id="PS50181">
    <property type="entry name" value="FBOX"/>
    <property type="match status" value="1"/>
</dbReference>
<feature type="compositionally biased region" description="Basic and acidic residues" evidence="1">
    <location>
        <begin position="546"/>
        <end position="561"/>
    </location>
</feature>
<keyword evidence="4" id="KW-1185">Reference proteome</keyword>
<accession>A0A9J6DTL9</accession>
<name>A0A9J6DTL9_RHIMP</name>
<dbReference type="VEuPathDB" id="VectorBase:LOC119173537"/>
<comment type="caution">
    <text evidence="3">The sequence shown here is derived from an EMBL/GenBank/DDBJ whole genome shotgun (WGS) entry which is preliminary data.</text>
</comment>
<dbReference type="InterPro" id="IPR032675">
    <property type="entry name" value="LRR_dom_sf"/>
</dbReference>
<evidence type="ECO:0000313" key="4">
    <source>
        <dbReference type="Proteomes" id="UP000821866"/>
    </source>
</evidence>
<reference evidence="3" key="2">
    <citation type="submission" date="2021-09" db="EMBL/GenBank/DDBJ databases">
        <authorList>
            <person name="Jia N."/>
            <person name="Wang J."/>
            <person name="Shi W."/>
            <person name="Du L."/>
            <person name="Sun Y."/>
            <person name="Zhan W."/>
            <person name="Jiang J."/>
            <person name="Wang Q."/>
            <person name="Zhang B."/>
            <person name="Ji P."/>
            <person name="Sakyi L.B."/>
            <person name="Cui X."/>
            <person name="Yuan T."/>
            <person name="Jiang B."/>
            <person name="Yang W."/>
            <person name="Lam T.T.-Y."/>
            <person name="Chang Q."/>
            <person name="Ding S."/>
            <person name="Wang X."/>
            <person name="Zhu J."/>
            <person name="Ruan X."/>
            <person name="Zhao L."/>
            <person name="Wei J."/>
            <person name="Que T."/>
            <person name="Du C."/>
            <person name="Cheng J."/>
            <person name="Dai P."/>
            <person name="Han X."/>
            <person name="Huang E."/>
            <person name="Gao Y."/>
            <person name="Liu J."/>
            <person name="Shao H."/>
            <person name="Ye R."/>
            <person name="Li L."/>
            <person name="Wei W."/>
            <person name="Wang X."/>
            <person name="Wang C."/>
            <person name="Huo Q."/>
            <person name="Li W."/>
            <person name="Guo W."/>
            <person name="Chen H."/>
            <person name="Chen S."/>
            <person name="Zhou L."/>
            <person name="Zhou L."/>
            <person name="Ni X."/>
            <person name="Tian J."/>
            <person name="Zhou Y."/>
            <person name="Sheng Y."/>
            <person name="Liu T."/>
            <person name="Pan Y."/>
            <person name="Xia L."/>
            <person name="Li J."/>
            <person name="Zhao F."/>
            <person name="Cao W."/>
        </authorList>
    </citation>
    <scope>NUCLEOTIDE SEQUENCE</scope>
    <source>
        <strain evidence="3">Rmic-2018</strain>
        <tissue evidence="3">Larvae</tissue>
    </source>
</reference>
<dbReference type="InterPro" id="IPR036047">
    <property type="entry name" value="F-box-like_dom_sf"/>
</dbReference>
<evidence type="ECO:0000313" key="3">
    <source>
        <dbReference type="EMBL" id="KAH8025210.1"/>
    </source>
</evidence>
<organism evidence="3 4">
    <name type="scientific">Rhipicephalus microplus</name>
    <name type="common">Cattle tick</name>
    <name type="synonym">Boophilus microplus</name>
    <dbReference type="NCBI Taxonomy" id="6941"/>
    <lineage>
        <taxon>Eukaryota</taxon>
        <taxon>Metazoa</taxon>
        <taxon>Ecdysozoa</taxon>
        <taxon>Arthropoda</taxon>
        <taxon>Chelicerata</taxon>
        <taxon>Arachnida</taxon>
        <taxon>Acari</taxon>
        <taxon>Parasitiformes</taxon>
        <taxon>Ixodida</taxon>
        <taxon>Ixodoidea</taxon>
        <taxon>Ixodidae</taxon>
        <taxon>Rhipicephalinae</taxon>
        <taxon>Rhipicephalus</taxon>
        <taxon>Boophilus</taxon>
    </lineage>
</organism>
<dbReference type="Pfam" id="PF12937">
    <property type="entry name" value="F-box-like"/>
    <property type="match status" value="1"/>
</dbReference>
<proteinExistence type="predicted"/>
<dbReference type="AlphaFoldDB" id="A0A9J6DTL9"/>
<feature type="region of interest" description="Disordered" evidence="1">
    <location>
        <begin position="542"/>
        <end position="574"/>
    </location>
</feature>
<reference evidence="3" key="1">
    <citation type="journal article" date="2020" name="Cell">
        <title>Large-Scale Comparative Analyses of Tick Genomes Elucidate Their Genetic Diversity and Vector Capacities.</title>
        <authorList>
            <consortium name="Tick Genome and Microbiome Consortium (TIGMIC)"/>
            <person name="Jia N."/>
            <person name="Wang J."/>
            <person name="Shi W."/>
            <person name="Du L."/>
            <person name="Sun Y."/>
            <person name="Zhan W."/>
            <person name="Jiang J.F."/>
            <person name="Wang Q."/>
            <person name="Zhang B."/>
            <person name="Ji P."/>
            <person name="Bell-Sakyi L."/>
            <person name="Cui X.M."/>
            <person name="Yuan T.T."/>
            <person name="Jiang B.G."/>
            <person name="Yang W.F."/>
            <person name="Lam T.T."/>
            <person name="Chang Q.C."/>
            <person name="Ding S.J."/>
            <person name="Wang X.J."/>
            <person name="Zhu J.G."/>
            <person name="Ruan X.D."/>
            <person name="Zhao L."/>
            <person name="Wei J.T."/>
            <person name="Ye R.Z."/>
            <person name="Que T.C."/>
            <person name="Du C.H."/>
            <person name="Zhou Y.H."/>
            <person name="Cheng J.X."/>
            <person name="Dai P.F."/>
            <person name="Guo W.B."/>
            <person name="Han X.H."/>
            <person name="Huang E.J."/>
            <person name="Li L.F."/>
            <person name="Wei W."/>
            <person name="Gao Y.C."/>
            <person name="Liu J.Z."/>
            <person name="Shao H.Z."/>
            <person name="Wang X."/>
            <person name="Wang C.C."/>
            <person name="Yang T.C."/>
            <person name="Huo Q.B."/>
            <person name="Li W."/>
            <person name="Chen H.Y."/>
            <person name="Chen S.E."/>
            <person name="Zhou L.G."/>
            <person name="Ni X.B."/>
            <person name="Tian J.H."/>
            <person name="Sheng Y."/>
            <person name="Liu T."/>
            <person name="Pan Y.S."/>
            <person name="Xia L.Y."/>
            <person name="Li J."/>
            <person name="Zhao F."/>
            <person name="Cao W.C."/>
        </authorList>
    </citation>
    <scope>NUCLEOTIDE SEQUENCE</scope>
    <source>
        <strain evidence="3">Rmic-2018</strain>
    </source>
</reference>
<evidence type="ECO:0000256" key="1">
    <source>
        <dbReference type="SAM" id="MobiDB-lite"/>
    </source>
</evidence>
<evidence type="ECO:0000259" key="2">
    <source>
        <dbReference type="PROSITE" id="PS50181"/>
    </source>
</evidence>
<dbReference type="EMBL" id="JABSTU010000007">
    <property type="protein sequence ID" value="KAH8025210.1"/>
    <property type="molecule type" value="Genomic_DNA"/>
</dbReference>